<dbReference type="PANTHER" id="PTHR30337:SF0">
    <property type="entry name" value="NUCLEASE SBCCD SUBUNIT D"/>
    <property type="match status" value="1"/>
</dbReference>
<dbReference type="PANTHER" id="PTHR30337">
    <property type="entry name" value="COMPONENT OF ATP-DEPENDENT DSDNA EXONUCLEASE"/>
    <property type="match status" value="1"/>
</dbReference>
<gene>
    <name evidence="7" type="ordered locus">Desca_0679</name>
</gene>
<dbReference type="SUPFAM" id="SSF56300">
    <property type="entry name" value="Metallo-dependent phosphatases"/>
    <property type="match status" value="1"/>
</dbReference>
<name>F6B8J2_DESCC</name>
<keyword evidence="5" id="KW-0269">Exonuclease</keyword>
<dbReference type="Gene3D" id="3.60.21.10">
    <property type="match status" value="1"/>
</dbReference>
<dbReference type="InterPro" id="IPR050535">
    <property type="entry name" value="DNA_Repair-Maintenance_Comp"/>
</dbReference>
<dbReference type="RefSeq" id="WP_013809782.1">
    <property type="nucleotide sequence ID" value="NC_015565.1"/>
</dbReference>
<sequence length="461" mass="50550">MPGLKFIHCSDLHLGRQRLGGKLPDTDLARAFQYICQYTVTEKADALLIAGDIFDSPQIQPTWLTQATECLLPLKEAGIPVFAIEGNHDRATITGEAHTWVKYLNDIGLINLLTIPFTARGPVISPWDERSRSGSYIDFKGTRIIGAGYLGAGTIKRARLIAESLRRWQEAGTLPGAVIMLLHAGPDYVVQEGGGFSKENLEFLHETVDYLALGHIHKPMQHGGWAVNPGSPEHVRLEECRYDGQPRGMAVVEIEPTSERPLQRVEVLAVPKRKVYTLRYDCSPHGNRTKRAMDAIQSDIMARLREMGVEPEAAVRLELTGAVNLGRIKLDTEALAAYLEASLPVQAVEVNSGGLQLSLDNRATGELAGKEASRETLELAAIRELVANNPLPGLEDQAAQLAQLFYELKEDVRTGAGVQEIRERLERHPLVERLVAGELAELSAEQVVAAGREGGREESCG</sequence>
<dbReference type="Proteomes" id="UP000009226">
    <property type="component" value="Chromosome"/>
</dbReference>
<keyword evidence="4" id="KW-0378">Hydrolase</keyword>
<evidence type="ECO:0000256" key="1">
    <source>
        <dbReference type="ARBA" id="ARBA00010555"/>
    </source>
</evidence>
<dbReference type="HOGENOM" id="CLU_026621_5_1_9"/>
<dbReference type="STRING" id="868595.Desca_0679"/>
<reference evidence="7 8" key="1">
    <citation type="submission" date="2011-05" db="EMBL/GenBank/DDBJ databases">
        <title>Complete sequence of Desulfotomaculum carboxydivorans CO-1-SRB.</title>
        <authorList>
            <consortium name="US DOE Joint Genome Institute"/>
            <person name="Lucas S."/>
            <person name="Han J."/>
            <person name="Lapidus A."/>
            <person name="Cheng J.-F."/>
            <person name="Goodwin L."/>
            <person name="Pitluck S."/>
            <person name="Peters L."/>
            <person name="Mikhailova N."/>
            <person name="Lu M."/>
            <person name="Han C."/>
            <person name="Tapia R."/>
            <person name="Land M."/>
            <person name="Hauser L."/>
            <person name="Kyrpides N."/>
            <person name="Ivanova N."/>
            <person name="Pagani I."/>
            <person name="Stams A."/>
            <person name="Plugge C."/>
            <person name="Muyzer G."/>
            <person name="Kuever J."/>
            <person name="Parshina S."/>
            <person name="Ivanova A."/>
            <person name="Nazina T."/>
            <person name="Woyke T."/>
        </authorList>
    </citation>
    <scope>NUCLEOTIDE SEQUENCE [LARGE SCALE GENOMIC DNA]</scope>
    <source>
        <strain evidence="8">DSM 14880 / VKM B-2319 / CO-1-SRB</strain>
    </source>
</reference>
<dbReference type="CDD" id="cd00840">
    <property type="entry name" value="MPP_Mre11_N"/>
    <property type="match status" value="1"/>
</dbReference>
<evidence type="ECO:0000256" key="3">
    <source>
        <dbReference type="ARBA" id="ARBA00022722"/>
    </source>
</evidence>
<dbReference type="KEGG" id="dca:Desca_0679"/>
<evidence type="ECO:0000256" key="4">
    <source>
        <dbReference type="ARBA" id="ARBA00022801"/>
    </source>
</evidence>
<dbReference type="InterPro" id="IPR041796">
    <property type="entry name" value="Mre11_N"/>
</dbReference>
<dbReference type="Pfam" id="PF00149">
    <property type="entry name" value="Metallophos"/>
    <property type="match status" value="1"/>
</dbReference>
<evidence type="ECO:0000313" key="8">
    <source>
        <dbReference type="Proteomes" id="UP000009226"/>
    </source>
</evidence>
<keyword evidence="3" id="KW-0540">Nuclease</keyword>
<dbReference type="InterPro" id="IPR029052">
    <property type="entry name" value="Metallo-depent_PP-like"/>
</dbReference>
<protein>
    <recommendedName>
        <fullName evidence="2">Nuclease SbcCD subunit D</fullName>
    </recommendedName>
</protein>
<organism evidence="7 8">
    <name type="scientific">Desulfotomaculum nigrificans (strain DSM 14880 / VKM B-2319 / CO-1-SRB)</name>
    <name type="common">Desulfotomaculum carboxydivorans</name>
    <dbReference type="NCBI Taxonomy" id="868595"/>
    <lineage>
        <taxon>Bacteria</taxon>
        <taxon>Bacillati</taxon>
        <taxon>Bacillota</taxon>
        <taxon>Clostridia</taxon>
        <taxon>Eubacteriales</taxon>
        <taxon>Desulfotomaculaceae</taxon>
        <taxon>Desulfotomaculum</taxon>
    </lineage>
</organism>
<comment type="similarity">
    <text evidence="1">Belongs to the SbcD family.</text>
</comment>
<accession>F6B8J2</accession>
<evidence type="ECO:0000256" key="2">
    <source>
        <dbReference type="ARBA" id="ARBA00013365"/>
    </source>
</evidence>
<dbReference type="InterPro" id="IPR004843">
    <property type="entry name" value="Calcineurin-like_PHP"/>
</dbReference>
<dbReference type="GO" id="GO:0004527">
    <property type="term" value="F:exonuclease activity"/>
    <property type="evidence" value="ECO:0007669"/>
    <property type="project" value="UniProtKB-KW"/>
</dbReference>
<proteinExistence type="inferred from homology"/>
<evidence type="ECO:0000259" key="6">
    <source>
        <dbReference type="Pfam" id="PF00149"/>
    </source>
</evidence>
<evidence type="ECO:0000256" key="5">
    <source>
        <dbReference type="ARBA" id="ARBA00022839"/>
    </source>
</evidence>
<dbReference type="AlphaFoldDB" id="F6B8J2"/>
<dbReference type="EMBL" id="CP002736">
    <property type="protein sequence ID" value="AEF93564.1"/>
    <property type="molecule type" value="Genomic_DNA"/>
</dbReference>
<dbReference type="eggNOG" id="COG0420">
    <property type="taxonomic scope" value="Bacteria"/>
</dbReference>
<evidence type="ECO:0000313" key="7">
    <source>
        <dbReference type="EMBL" id="AEF93564.1"/>
    </source>
</evidence>
<keyword evidence="8" id="KW-1185">Reference proteome</keyword>
<feature type="domain" description="Calcineurin-like phosphoesterase" evidence="6">
    <location>
        <begin position="4"/>
        <end position="219"/>
    </location>
</feature>